<dbReference type="PANTHER" id="PTHR31225:SF98">
    <property type="entry name" value="TERPENE SYNTHASE 9-RELATED"/>
    <property type="match status" value="1"/>
</dbReference>
<proteinExistence type="predicted"/>
<dbReference type="Proteomes" id="UP000027120">
    <property type="component" value="Unassembled WGS sequence"/>
</dbReference>
<dbReference type="GO" id="GO:0000287">
    <property type="term" value="F:magnesium ion binding"/>
    <property type="evidence" value="ECO:0007669"/>
    <property type="project" value="InterPro"/>
</dbReference>
<accession>A0A067EV80</accession>
<dbReference type="STRING" id="2711.A0A067EV80"/>
<evidence type="ECO:0000313" key="6">
    <source>
        <dbReference type="Proteomes" id="UP000027120"/>
    </source>
</evidence>
<dbReference type="GO" id="GO:0016114">
    <property type="term" value="P:terpenoid biosynthetic process"/>
    <property type="evidence" value="ECO:0007669"/>
    <property type="project" value="InterPro"/>
</dbReference>
<dbReference type="InterPro" id="IPR005630">
    <property type="entry name" value="Terpene_synthase_metal-bd"/>
</dbReference>
<sequence length="86" mass="10002">MANDDMYDTYGSLDEVELFTDAVKRWDTGAMVKLPCYMQICYLAMFNFGNDLAYYDLKIHGLNLLSNIKNEVANNVLGYFEFFLFL</sequence>
<keyword evidence="2" id="KW-0460">Magnesium</keyword>
<dbReference type="GO" id="GO:0010333">
    <property type="term" value="F:terpene synthase activity"/>
    <property type="evidence" value="ECO:0007669"/>
    <property type="project" value="InterPro"/>
</dbReference>
<dbReference type="Gene3D" id="1.10.600.10">
    <property type="entry name" value="Farnesyl Diphosphate Synthase"/>
    <property type="match status" value="1"/>
</dbReference>
<dbReference type="Pfam" id="PF03936">
    <property type="entry name" value="Terpene_synth_C"/>
    <property type="match status" value="1"/>
</dbReference>
<feature type="domain" description="Terpene synthase metal-binding" evidence="4">
    <location>
        <begin position="4"/>
        <end position="80"/>
    </location>
</feature>
<name>A0A067EV80_CITSI</name>
<dbReference type="InterPro" id="IPR008949">
    <property type="entry name" value="Isoprenoid_synthase_dom_sf"/>
</dbReference>
<gene>
    <name evidence="5" type="ORF">CISIN_1g044500mg</name>
</gene>
<evidence type="ECO:0000259" key="4">
    <source>
        <dbReference type="Pfam" id="PF03936"/>
    </source>
</evidence>
<keyword evidence="6" id="KW-1185">Reference proteome</keyword>
<dbReference type="SUPFAM" id="SSF48576">
    <property type="entry name" value="Terpenoid synthases"/>
    <property type="match status" value="1"/>
</dbReference>
<dbReference type="AlphaFoldDB" id="A0A067EV80"/>
<protein>
    <recommendedName>
        <fullName evidence="4">Terpene synthase metal-binding domain-containing protein</fullName>
    </recommendedName>
</protein>
<dbReference type="PANTHER" id="PTHR31225">
    <property type="entry name" value="OS04G0344100 PROTEIN-RELATED"/>
    <property type="match status" value="1"/>
</dbReference>
<dbReference type="SMR" id="A0A067EV80"/>
<evidence type="ECO:0000256" key="1">
    <source>
        <dbReference type="ARBA" id="ARBA00022723"/>
    </source>
</evidence>
<evidence type="ECO:0000256" key="2">
    <source>
        <dbReference type="ARBA" id="ARBA00022842"/>
    </source>
</evidence>
<dbReference type="EMBL" id="KK784957">
    <property type="protein sequence ID" value="KDO57795.1"/>
    <property type="molecule type" value="Genomic_DNA"/>
</dbReference>
<evidence type="ECO:0000313" key="5">
    <source>
        <dbReference type="EMBL" id="KDO57795.1"/>
    </source>
</evidence>
<organism evidence="5 6">
    <name type="scientific">Citrus sinensis</name>
    <name type="common">Sweet orange</name>
    <name type="synonym">Citrus aurantium var. sinensis</name>
    <dbReference type="NCBI Taxonomy" id="2711"/>
    <lineage>
        <taxon>Eukaryota</taxon>
        <taxon>Viridiplantae</taxon>
        <taxon>Streptophyta</taxon>
        <taxon>Embryophyta</taxon>
        <taxon>Tracheophyta</taxon>
        <taxon>Spermatophyta</taxon>
        <taxon>Magnoliopsida</taxon>
        <taxon>eudicotyledons</taxon>
        <taxon>Gunneridae</taxon>
        <taxon>Pentapetalae</taxon>
        <taxon>rosids</taxon>
        <taxon>malvids</taxon>
        <taxon>Sapindales</taxon>
        <taxon>Rutaceae</taxon>
        <taxon>Aurantioideae</taxon>
        <taxon>Citrus</taxon>
    </lineage>
</organism>
<evidence type="ECO:0000256" key="3">
    <source>
        <dbReference type="ARBA" id="ARBA00023239"/>
    </source>
</evidence>
<reference evidence="5 6" key="1">
    <citation type="submission" date="2014-04" db="EMBL/GenBank/DDBJ databases">
        <authorList>
            <consortium name="International Citrus Genome Consortium"/>
            <person name="Gmitter F."/>
            <person name="Chen C."/>
            <person name="Farmerie W."/>
            <person name="Harkins T."/>
            <person name="Desany B."/>
            <person name="Mohiuddin M."/>
            <person name="Kodira C."/>
            <person name="Borodovsky M."/>
            <person name="Lomsadze A."/>
            <person name="Burns P."/>
            <person name="Jenkins J."/>
            <person name="Prochnik S."/>
            <person name="Shu S."/>
            <person name="Chapman J."/>
            <person name="Pitluck S."/>
            <person name="Schmutz J."/>
            <person name="Rokhsar D."/>
        </authorList>
    </citation>
    <scope>NUCLEOTIDE SEQUENCE</scope>
</reference>
<dbReference type="InterPro" id="IPR050148">
    <property type="entry name" value="Terpene_synthase-like"/>
</dbReference>
<keyword evidence="3" id="KW-0456">Lyase</keyword>
<keyword evidence="1" id="KW-0479">Metal-binding</keyword>